<feature type="compositionally biased region" description="Low complexity" evidence="8">
    <location>
        <begin position="164"/>
        <end position="183"/>
    </location>
</feature>
<dbReference type="GO" id="GO:0008270">
    <property type="term" value="F:zinc ion binding"/>
    <property type="evidence" value="ECO:0007669"/>
    <property type="project" value="InterPro"/>
</dbReference>
<evidence type="ECO:0000256" key="3">
    <source>
        <dbReference type="ARBA" id="ARBA00022833"/>
    </source>
</evidence>
<keyword evidence="6" id="KW-0804">Transcription</keyword>
<organism evidence="10 11">
    <name type="scientific">[Candida] arabinofermentans NRRL YB-2248</name>
    <dbReference type="NCBI Taxonomy" id="983967"/>
    <lineage>
        <taxon>Eukaryota</taxon>
        <taxon>Fungi</taxon>
        <taxon>Dikarya</taxon>
        <taxon>Ascomycota</taxon>
        <taxon>Saccharomycotina</taxon>
        <taxon>Pichiomycetes</taxon>
        <taxon>Pichiales</taxon>
        <taxon>Pichiaceae</taxon>
        <taxon>Ogataea</taxon>
        <taxon>Ogataea/Candida clade</taxon>
    </lineage>
</organism>
<name>A0A1E4T2D6_9ASCO</name>
<evidence type="ECO:0000256" key="6">
    <source>
        <dbReference type="ARBA" id="ARBA00023163"/>
    </source>
</evidence>
<dbReference type="CDD" id="cd12148">
    <property type="entry name" value="fungal_TF_MHR"/>
    <property type="match status" value="1"/>
</dbReference>
<evidence type="ECO:0000256" key="5">
    <source>
        <dbReference type="ARBA" id="ARBA00023125"/>
    </source>
</evidence>
<comment type="subcellular location">
    <subcellularLocation>
        <location evidence="1">Nucleus</location>
    </subcellularLocation>
</comment>
<dbReference type="AlphaFoldDB" id="A0A1E4T2D6"/>
<dbReference type="Pfam" id="PF00172">
    <property type="entry name" value="Zn_clus"/>
    <property type="match status" value="1"/>
</dbReference>
<evidence type="ECO:0000256" key="2">
    <source>
        <dbReference type="ARBA" id="ARBA00022723"/>
    </source>
</evidence>
<protein>
    <recommendedName>
        <fullName evidence="9">Zn(2)-C6 fungal-type domain-containing protein</fullName>
    </recommendedName>
</protein>
<keyword evidence="3" id="KW-0862">Zinc</keyword>
<dbReference type="PANTHER" id="PTHR31845:SF34">
    <property type="entry name" value="TRANSCRIPTIONAL ACTIVATOR OF PROTEASES PRTT"/>
    <property type="match status" value="1"/>
</dbReference>
<sequence length="631" mass="72729">MSASDDTNSGKYEGTRSQKRKYKFQRALIACDQCRKAKTRCNYLTDGLNCFRCKNLSLNCSLTNSSPPNKSIALTRGNALQETAKLIDREHDDVEGRQPPKKRVKGSDERLNYMENKLEHISNCIDLLLRKNNISQTDLISSVSPPISFETPIDSRLEYQPIPSTVNSSNGSGHNSASTSASAEDSKDTAQQPHDPFFHIESPYNSLKTTSSQLGMPFSKELAYAAKRDLTLQSIIYRYDIISRNIVTFENCVKLVSLCLKYYGEWISVMSTTDDDCTRFVADTRLRSPLLLAICTLLGLRHCDPLNEFRGGNKNLEFEILQIVQQLFSLTTYELPQPKEFMQSMVLITNYSMSLSFEHIYFDGWWVSSYGLIQFVTREMNVNLFLESNDEPEKIGNFRLWNHLSLNHLMYCISSGRPCMMDELRLDQCRNILDLADSTTFDGTIVAELSIVLSLYNCLQYQELLSVSEKELNSTFRDWEYLTEQKPNGDRTSMMFKFSKVMIYRRYIFQNRDKKELKEYQSILKKLIKSCDELITFGEKLDKVELIKLPDSYKFSFVTVATVLLNLEKMKIVKRANDHNAISSCITKIEMLLKWIDQNINYYNSFISSYIQLISQFKRTLFADNPLNSAR</sequence>
<keyword evidence="5" id="KW-0238">DNA-binding</keyword>
<dbReference type="Proteomes" id="UP000094801">
    <property type="component" value="Unassembled WGS sequence"/>
</dbReference>
<reference evidence="11" key="1">
    <citation type="submission" date="2016-04" db="EMBL/GenBank/DDBJ databases">
        <title>Comparative genomics of biotechnologically important yeasts.</title>
        <authorList>
            <consortium name="DOE Joint Genome Institute"/>
            <person name="Riley R."/>
            <person name="Haridas S."/>
            <person name="Wolfe K.H."/>
            <person name="Lopes M.R."/>
            <person name="Hittinger C.T."/>
            <person name="Goker M."/>
            <person name="Salamov A."/>
            <person name="Wisecaver J."/>
            <person name="Long T.M."/>
            <person name="Aerts A.L."/>
            <person name="Barry K."/>
            <person name="Choi C."/>
            <person name="Clum A."/>
            <person name="Coughlan A.Y."/>
            <person name="Deshpande S."/>
            <person name="Douglass A.P."/>
            <person name="Hanson S.J."/>
            <person name="Klenk H.-P."/>
            <person name="Labutti K."/>
            <person name="Lapidus A."/>
            <person name="Lindquist E."/>
            <person name="Lipzen A."/>
            <person name="Meier-Kolthoff J.P."/>
            <person name="Ohm R.A."/>
            <person name="Otillar R.P."/>
            <person name="Pangilinan J."/>
            <person name="Peng Y."/>
            <person name="Rokas A."/>
            <person name="Rosa C.A."/>
            <person name="Scheuner C."/>
            <person name="Sibirny A.A."/>
            <person name="Slot J.C."/>
            <person name="Stielow J.B."/>
            <person name="Sun H."/>
            <person name="Kurtzman C.P."/>
            <person name="Blackwell M."/>
            <person name="Grigoriev I.V."/>
            <person name="Jeffries T.W."/>
        </authorList>
    </citation>
    <scope>NUCLEOTIDE SEQUENCE [LARGE SCALE GENOMIC DNA]</scope>
    <source>
        <strain evidence="11">NRRL YB-2248</strain>
    </source>
</reference>
<feature type="region of interest" description="Disordered" evidence="8">
    <location>
        <begin position="158"/>
        <end position="201"/>
    </location>
</feature>
<keyword evidence="7" id="KW-0539">Nucleus</keyword>
<dbReference type="CDD" id="cd00067">
    <property type="entry name" value="GAL4"/>
    <property type="match status" value="1"/>
</dbReference>
<dbReference type="SMART" id="SM00066">
    <property type="entry name" value="GAL4"/>
    <property type="match status" value="1"/>
</dbReference>
<dbReference type="PROSITE" id="PS00463">
    <property type="entry name" value="ZN2_CY6_FUNGAL_1"/>
    <property type="match status" value="1"/>
</dbReference>
<evidence type="ECO:0000313" key="10">
    <source>
        <dbReference type="EMBL" id="ODV85916.1"/>
    </source>
</evidence>
<feature type="domain" description="Zn(2)-C6 fungal-type" evidence="9">
    <location>
        <begin position="30"/>
        <end position="62"/>
    </location>
</feature>
<evidence type="ECO:0000256" key="1">
    <source>
        <dbReference type="ARBA" id="ARBA00004123"/>
    </source>
</evidence>
<keyword evidence="11" id="KW-1185">Reference proteome</keyword>
<dbReference type="InterPro" id="IPR001138">
    <property type="entry name" value="Zn2Cys6_DnaBD"/>
</dbReference>
<keyword evidence="2" id="KW-0479">Metal-binding</keyword>
<evidence type="ECO:0000313" key="11">
    <source>
        <dbReference type="Proteomes" id="UP000094801"/>
    </source>
</evidence>
<dbReference type="GO" id="GO:0005634">
    <property type="term" value="C:nucleus"/>
    <property type="evidence" value="ECO:0007669"/>
    <property type="project" value="UniProtKB-SubCell"/>
</dbReference>
<dbReference type="InterPro" id="IPR051089">
    <property type="entry name" value="prtT"/>
</dbReference>
<accession>A0A1E4T2D6</accession>
<dbReference type="EMBL" id="KV453851">
    <property type="protein sequence ID" value="ODV85916.1"/>
    <property type="molecule type" value="Genomic_DNA"/>
</dbReference>
<dbReference type="GO" id="GO:0000976">
    <property type="term" value="F:transcription cis-regulatory region binding"/>
    <property type="evidence" value="ECO:0007669"/>
    <property type="project" value="TreeGrafter"/>
</dbReference>
<proteinExistence type="predicted"/>
<dbReference type="PANTHER" id="PTHR31845">
    <property type="entry name" value="FINGER DOMAIN PROTEIN, PUTATIVE-RELATED"/>
    <property type="match status" value="1"/>
</dbReference>
<dbReference type="GO" id="GO:0000981">
    <property type="term" value="F:DNA-binding transcription factor activity, RNA polymerase II-specific"/>
    <property type="evidence" value="ECO:0007669"/>
    <property type="project" value="InterPro"/>
</dbReference>
<dbReference type="Gene3D" id="4.10.240.10">
    <property type="entry name" value="Zn(2)-C6 fungal-type DNA-binding domain"/>
    <property type="match status" value="1"/>
</dbReference>
<dbReference type="OrthoDB" id="2595934at2759"/>
<dbReference type="SUPFAM" id="SSF57701">
    <property type="entry name" value="Zn2/Cys6 DNA-binding domain"/>
    <property type="match status" value="1"/>
</dbReference>
<evidence type="ECO:0000256" key="7">
    <source>
        <dbReference type="ARBA" id="ARBA00023242"/>
    </source>
</evidence>
<dbReference type="InterPro" id="IPR036864">
    <property type="entry name" value="Zn2-C6_fun-type_DNA-bd_sf"/>
</dbReference>
<evidence type="ECO:0000259" key="9">
    <source>
        <dbReference type="PROSITE" id="PS50048"/>
    </source>
</evidence>
<gene>
    <name evidence="10" type="ORF">CANARDRAFT_22700</name>
</gene>
<evidence type="ECO:0000256" key="4">
    <source>
        <dbReference type="ARBA" id="ARBA00023015"/>
    </source>
</evidence>
<evidence type="ECO:0000256" key="8">
    <source>
        <dbReference type="SAM" id="MobiDB-lite"/>
    </source>
</evidence>
<keyword evidence="4" id="KW-0805">Transcription regulation</keyword>
<dbReference type="PROSITE" id="PS50048">
    <property type="entry name" value="ZN2_CY6_FUNGAL_2"/>
    <property type="match status" value="1"/>
</dbReference>
<dbReference type="STRING" id="983967.A0A1E4T2D6"/>